<evidence type="ECO:0000313" key="2">
    <source>
        <dbReference type="Proteomes" id="UP001596289"/>
    </source>
</evidence>
<organism evidence="1 2">
    <name type="scientific">Loigolactobacillus jiayinensis</name>
    <dbReference type="NCBI Taxonomy" id="2486016"/>
    <lineage>
        <taxon>Bacteria</taxon>
        <taxon>Bacillati</taxon>
        <taxon>Bacillota</taxon>
        <taxon>Bacilli</taxon>
        <taxon>Lactobacillales</taxon>
        <taxon>Lactobacillaceae</taxon>
        <taxon>Loigolactobacillus</taxon>
    </lineage>
</organism>
<proteinExistence type="predicted"/>
<dbReference type="EMBL" id="JBHSSL010000018">
    <property type="protein sequence ID" value="MFC6169352.1"/>
    <property type="molecule type" value="Genomic_DNA"/>
</dbReference>
<gene>
    <name evidence="1" type="ORF">ACFQGP_02025</name>
</gene>
<protein>
    <submittedName>
        <fullName evidence="1">Uncharacterized protein</fullName>
    </submittedName>
</protein>
<accession>A0ABW1RA59</accession>
<dbReference type="RefSeq" id="WP_263853744.1">
    <property type="nucleotide sequence ID" value="NZ_JBHSSL010000018.1"/>
</dbReference>
<reference evidence="2" key="1">
    <citation type="journal article" date="2019" name="Int. J. Syst. Evol. Microbiol.">
        <title>The Global Catalogue of Microorganisms (GCM) 10K type strain sequencing project: providing services to taxonomists for standard genome sequencing and annotation.</title>
        <authorList>
            <consortium name="The Broad Institute Genomics Platform"/>
            <consortium name="The Broad Institute Genome Sequencing Center for Infectious Disease"/>
            <person name="Wu L."/>
            <person name="Ma J."/>
        </authorList>
    </citation>
    <scope>NUCLEOTIDE SEQUENCE [LARGE SCALE GENOMIC DNA]</scope>
    <source>
        <strain evidence="2">CCM 8904</strain>
    </source>
</reference>
<name>A0ABW1RA59_9LACO</name>
<evidence type="ECO:0000313" key="1">
    <source>
        <dbReference type="EMBL" id="MFC6169352.1"/>
    </source>
</evidence>
<comment type="caution">
    <text evidence="1">The sequence shown here is derived from an EMBL/GenBank/DDBJ whole genome shotgun (WGS) entry which is preliminary data.</text>
</comment>
<dbReference type="Proteomes" id="UP001596289">
    <property type="component" value="Unassembled WGS sequence"/>
</dbReference>
<keyword evidence="2" id="KW-1185">Reference proteome</keyword>
<sequence length="43" mass="4941">MAESMAKPEFDWGPQFDECLATLNSKDEARIRALIDRVEKQSI</sequence>